<dbReference type="GeneID" id="30195505"/>
<name>A0A1E3INV4_9TREE</name>
<comment type="caution">
    <text evidence="2">The sequence shown here is derived from an EMBL/GenBank/DDBJ whole genome shotgun (WGS) entry which is preliminary data.</text>
</comment>
<organism evidence="2 3">
    <name type="scientific">Cryptococcus wingfieldii CBS 7118</name>
    <dbReference type="NCBI Taxonomy" id="1295528"/>
    <lineage>
        <taxon>Eukaryota</taxon>
        <taxon>Fungi</taxon>
        <taxon>Dikarya</taxon>
        <taxon>Basidiomycota</taxon>
        <taxon>Agaricomycotina</taxon>
        <taxon>Tremellomycetes</taxon>
        <taxon>Tremellales</taxon>
        <taxon>Cryptococcaceae</taxon>
        <taxon>Cryptococcus</taxon>
    </lineage>
</organism>
<dbReference type="EMBL" id="AWGH01000022">
    <property type="protein sequence ID" value="ODN89606.1"/>
    <property type="molecule type" value="Genomic_DNA"/>
</dbReference>
<dbReference type="Proteomes" id="UP000094819">
    <property type="component" value="Unassembled WGS sequence"/>
</dbReference>
<dbReference type="RefSeq" id="XP_019029515.1">
    <property type="nucleotide sequence ID" value="XM_019178359.1"/>
</dbReference>
<gene>
    <name evidence="2" type="ORF">L198_06293</name>
</gene>
<feature type="region of interest" description="Disordered" evidence="1">
    <location>
        <begin position="50"/>
        <end position="85"/>
    </location>
</feature>
<protein>
    <submittedName>
        <fullName evidence="2">Uncharacterized protein</fullName>
    </submittedName>
</protein>
<sequence length="85" mass="9592">MMHHFKKFAEILNDLEQLGAPMPEQEKIQVFFISLGNTYPHIRGSFISRPVSEKPGSVSHTTSTLKPAYCSDATSRKPELNSSIW</sequence>
<evidence type="ECO:0000256" key="1">
    <source>
        <dbReference type="SAM" id="MobiDB-lite"/>
    </source>
</evidence>
<accession>A0A1E3INV4</accession>
<evidence type="ECO:0000313" key="3">
    <source>
        <dbReference type="Proteomes" id="UP000094819"/>
    </source>
</evidence>
<proteinExistence type="predicted"/>
<keyword evidence="3" id="KW-1185">Reference proteome</keyword>
<reference evidence="2 3" key="1">
    <citation type="submission" date="2016-06" db="EMBL/GenBank/DDBJ databases">
        <title>Evolution of pathogenesis and genome organization in the Tremellales.</title>
        <authorList>
            <person name="Cuomo C."/>
            <person name="Litvintseva A."/>
            <person name="Heitman J."/>
            <person name="Chen Y."/>
            <person name="Sun S."/>
            <person name="Springer D."/>
            <person name="Dromer F."/>
            <person name="Young S."/>
            <person name="Zeng Q."/>
            <person name="Chapman S."/>
            <person name="Gujja S."/>
            <person name="Saif S."/>
            <person name="Birren B."/>
        </authorList>
    </citation>
    <scope>NUCLEOTIDE SEQUENCE [LARGE SCALE GENOMIC DNA]</scope>
    <source>
        <strain evidence="2 3">CBS 7118</strain>
    </source>
</reference>
<evidence type="ECO:0000313" key="2">
    <source>
        <dbReference type="EMBL" id="ODN89606.1"/>
    </source>
</evidence>
<dbReference type="AlphaFoldDB" id="A0A1E3INV4"/>